<dbReference type="EMBL" id="UINC01113658">
    <property type="protein sequence ID" value="SVC83416.1"/>
    <property type="molecule type" value="Genomic_DNA"/>
</dbReference>
<evidence type="ECO:0000313" key="1">
    <source>
        <dbReference type="EMBL" id="SVC83416.1"/>
    </source>
</evidence>
<gene>
    <name evidence="1" type="ORF">METZ01_LOCUS336270</name>
</gene>
<protein>
    <submittedName>
        <fullName evidence="1">Uncharacterized protein</fullName>
    </submittedName>
</protein>
<name>A0A382QD95_9ZZZZ</name>
<proteinExistence type="predicted"/>
<reference evidence="1" key="1">
    <citation type="submission" date="2018-05" db="EMBL/GenBank/DDBJ databases">
        <authorList>
            <person name="Lanie J.A."/>
            <person name="Ng W.-L."/>
            <person name="Kazmierczak K.M."/>
            <person name="Andrzejewski T.M."/>
            <person name="Davidsen T.M."/>
            <person name="Wayne K.J."/>
            <person name="Tettelin H."/>
            <person name="Glass J.I."/>
            <person name="Rusch D."/>
            <person name="Podicherti R."/>
            <person name="Tsui H.-C.T."/>
            <person name="Winkler M.E."/>
        </authorList>
    </citation>
    <scope>NUCLEOTIDE SEQUENCE</scope>
</reference>
<dbReference type="AlphaFoldDB" id="A0A382QD95"/>
<sequence length="48" mass="5110">MAIMSDDQRAMVVAMRAGYPSGGLFTGVAMGVLMETYSSPRYSAFPST</sequence>
<accession>A0A382QD95</accession>
<organism evidence="1">
    <name type="scientific">marine metagenome</name>
    <dbReference type="NCBI Taxonomy" id="408172"/>
    <lineage>
        <taxon>unclassified sequences</taxon>
        <taxon>metagenomes</taxon>
        <taxon>ecological metagenomes</taxon>
    </lineage>
</organism>